<gene>
    <name evidence="1" type="ORF">GCM10009037_02390</name>
</gene>
<accession>A0A830F8T8</accession>
<dbReference type="AlphaFoldDB" id="A0A830F8T8"/>
<keyword evidence="2" id="KW-1185">Reference proteome</keyword>
<evidence type="ECO:0000313" key="1">
    <source>
        <dbReference type="EMBL" id="GGL22488.1"/>
    </source>
</evidence>
<sequence length="132" mass="14222">MTDLEVTSVSEAGYVTKSRVGDFQLTVDATDEAGPNPNGVLLADYASCYVPALRVAAKQRGHDDLGRVEIDVEGDLDADDDLEAIRFHVRVEAAIEDDDLAEITERGTEICHVHSALREGLHAEITSEGDAV</sequence>
<name>A0A830F8T8_9EURY</name>
<proteinExistence type="predicted"/>
<dbReference type="Proteomes" id="UP000628840">
    <property type="component" value="Unassembled WGS sequence"/>
</dbReference>
<evidence type="ECO:0008006" key="3">
    <source>
        <dbReference type="Google" id="ProtNLM"/>
    </source>
</evidence>
<comment type="caution">
    <text evidence="1">The sequence shown here is derived from an EMBL/GenBank/DDBJ whole genome shotgun (WGS) entry which is preliminary data.</text>
</comment>
<dbReference type="Pfam" id="PF02566">
    <property type="entry name" value="OsmC"/>
    <property type="match status" value="1"/>
</dbReference>
<protein>
    <recommendedName>
        <fullName evidence="3">OsmC-like protein</fullName>
    </recommendedName>
</protein>
<dbReference type="InterPro" id="IPR003718">
    <property type="entry name" value="OsmC/Ohr_fam"/>
</dbReference>
<dbReference type="Gene3D" id="3.30.300.20">
    <property type="match status" value="1"/>
</dbReference>
<organism evidence="1 2">
    <name type="scientific">Halarchaeum grantii</name>
    <dbReference type="NCBI Taxonomy" id="1193105"/>
    <lineage>
        <taxon>Archaea</taxon>
        <taxon>Methanobacteriati</taxon>
        <taxon>Methanobacteriota</taxon>
        <taxon>Stenosarchaea group</taxon>
        <taxon>Halobacteria</taxon>
        <taxon>Halobacteriales</taxon>
        <taxon>Halobacteriaceae</taxon>
    </lineage>
</organism>
<reference evidence="1 2" key="1">
    <citation type="journal article" date="2019" name="Int. J. Syst. Evol. Microbiol.">
        <title>The Global Catalogue of Microorganisms (GCM) 10K type strain sequencing project: providing services to taxonomists for standard genome sequencing and annotation.</title>
        <authorList>
            <consortium name="The Broad Institute Genomics Platform"/>
            <consortium name="The Broad Institute Genome Sequencing Center for Infectious Disease"/>
            <person name="Wu L."/>
            <person name="Ma J."/>
        </authorList>
    </citation>
    <scope>NUCLEOTIDE SEQUENCE [LARGE SCALE GENOMIC DNA]</scope>
    <source>
        <strain evidence="1 2">JCM 19585</strain>
    </source>
</reference>
<dbReference type="InterPro" id="IPR015946">
    <property type="entry name" value="KH_dom-like_a/b"/>
</dbReference>
<evidence type="ECO:0000313" key="2">
    <source>
        <dbReference type="Proteomes" id="UP000628840"/>
    </source>
</evidence>
<dbReference type="InterPro" id="IPR036102">
    <property type="entry name" value="OsmC/Ohrsf"/>
</dbReference>
<dbReference type="RefSeq" id="WP_188876774.1">
    <property type="nucleotide sequence ID" value="NZ_BMPF01000001.1"/>
</dbReference>
<dbReference type="SUPFAM" id="SSF82784">
    <property type="entry name" value="OsmC-like"/>
    <property type="match status" value="1"/>
</dbReference>
<dbReference type="EMBL" id="BMPF01000001">
    <property type="protein sequence ID" value="GGL22488.1"/>
    <property type="molecule type" value="Genomic_DNA"/>
</dbReference>
<dbReference type="OrthoDB" id="237916at2157"/>